<dbReference type="KEGG" id="amog:QRX60_39460"/>
<dbReference type="EMBL" id="CP127295">
    <property type="protein sequence ID" value="WIY00084.1"/>
    <property type="molecule type" value="Genomic_DNA"/>
</dbReference>
<sequence length="60" mass="5766">MEVASPPSAILEPRRALALIAGLPCAPGLFPAVARADGTGGTPAGSCTVPGTGGSGYLFP</sequence>
<reference evidence="1 2" key="1">
    <citation type="submission" date="2023-06" db="EMBL/GenBank/DDBJ databases">
        <authorList>
            <person name="Oyuntsetseg B."/>
            <person name="Kim S.B."/>
        </authorList>
    </citation>
    <scope>NUCLEOTIDE SEQUENCE [LARGE SCALE GENOMIC DNA]</scope>
    <source>
        <strain evidence="1 2">4-36</strain>
    </source>
</reference>
<accession>A0A9Y2JMK4</accession>
<protein>
    <submittedName>
        <fullName evidence="1">Uncharacterized protein</fullName>
    </submittedName>
</protein>
<proteinExistence type="predicted"/>
<evidence type="ECO:0000313" key="2">
    <source>
        <dbReference type="Proteomes" id="UP001239397"/>
    </source>
</evidence>
<keyword evidence="2" id="KW-1185">Reference proteome</keyword>
<evidence type="ECO:0000313" key="1">
    <source>
        <dbReference type="EMBL" id="WIY00084.1"/>
    </source>
</evidence>
<organism evidence="1 2">
    <name type="scientific">Amycolatopsis mongoliensis</name>
    <dbReference type="NCBI Taxonomy" id="715475"/>
    <lineage>
        <taxon>Bacteria</taxon>
        <taxon>Bacillati</taxon>
        <taxon>Actinomycetota</taxon>
        <taxon>Actinomycetes</taxon>
        <taxon>Pseudonocardiales</taxon>
        <taxon>Pseudonocardiaceae</taxon>
        <taxon>Amycolatopsis</taxon>
    </lineage>
</organism>
<dbReference type="Proteomes" id="UP001239397">
    <property type="component" value="Chromosome"/>
</dbReference>
<dbReference type="AlphaFoldDB" id="A0A9Y2JMK4"/>
<gene>
    <name evidence="1" type="ORF">QRX60_39460</name>
</gene>
<name>A0A9Y2JMK4_9PSEU</name>
<dbReference type="RefSeq" id="WP_285996556.1">
    <property type="nucleotide sequence ID" value="NZ_CP127295.1"/>
</dbReference>